<dbReference type="RefSeq" id="XP_028487923.1">
    <property type="nucleotide sequence ID" value="XM_028629983.1"/>
</dbReference>
<keyword evidence="6" id="KW-1185">Reference proteome</keyword>
<evidence type="ECO:0000313" key="6">
    <source>
        <dbReference type="Proteomes" id="UP000283841"/>
    </source>
</evidence>
<dbReference type="EMBL" id="RCNU01000002">
    <property type="protein sequence ID" value="RWQ98278.1"/>
    <property type="molecule type" value="Genomic_DNA"/>
</dbReference>
<evidence type="ECO:0000256" key="3">
    <source>
        <dbReference type="ARBA" id="ARBA00023274"/>
    </source>
</evidence>
<dbReference type="STRING" id="264951.A0A443I2J8"/>
<evidence type="ECO:0000256" key="1">
    <source>
        <dbReference type="ARBA" id="ARBA00010111"/>
    </source>
</evidence>
<dbReference type="GO" id="GO:0003735">
    <property type="term" value="F:structural constituent of ribosome"/>
    <property type="evidence" value="ECO:0007669"/>
    <property type="project" value="InterPro"/>
</dbReference>
<dbReference type="HAMAP" id="MF_00391">
    <property type="entry name" value="Ribosomal_bL34"/>
    <property type="match status" value="1"/>
</dbReference>
<dbReference type="VEuPathDB" id="FungiDB:C8Q69DRAFT_458333"/>
<dbReference type="FunFam" id="1.10.287.3980:FF:000001">
    <property type="entry name" value="Mitochondrial ribosomal protein L34"/>
    <property type="match status" value="1"/>
</dbReference>
<protein>
    <recommendedName>
        <fullName evidence="4">Large ribosomal subunit protein bL34m</fullName>
    </recommendedName>
</protein>
<sequence length="139" mass="15317">MLCLRCSRALPSAFNASSRITAQSQIMRFASPTPSARTFSSLLTNQRPALPIPRAHSPILSSLATISANTITTPSATLALAHQSRSFSASASLGAKRDTYNPSRRVQKRRHGFLARLRSRGGRKVLLRRRAKGRKFLSW</sequence>
<dbReference type="PANTHER" id="PTHR14503:SF4">
    <property type="entry name" value="LARGE RIBOSOMAL SUBUNIT PROTEIN BL34M"/>
    <property type="match status" value="1"/>
</dbReference>
<dbReference type="Proteomes" id="UP000283841">
    <property type="component" value="Unassembled WGS sequence"/>
</dbReference>
<dbReference type="GO" id="GO:0005762">
    <property type="term" value="C:mitochondrial large ribosomal subunit"/>
    <property type="evidence" value="ECO:0007669"/>
    <property type="project" value="TreeGrafter"/>
</dbReference>
<dbReference type="Gene3D" id="1.10.287.3980">
    <property type="match status" value="1"/>
</dbReference>
<evidence type="ECO:0000256" key="4">
    <source>
        <dbReference type="ARBA" id="ARBA00035274"/>
    </source>
</evidence>
<dbReference type="GO" id="GO:0006412">
    <property type="term" value="P:translation"/>
    <property type="evidence" value="ECO:0007669"/>
    <property type="project" value="InterPro"/>
</dbReference>
<organism evidence="5 6">
    <name type="scientific">Byssochlamys spectabilis</name>
    <name type="common">Paecilomyces variotii</name>
    <dbReference type="NCBI Taxonomy" id="264951"/>
    <lineage>
        <taxon>Eukaryota</taxon>
        <taxon>Fungi</taxon>
        <taxon>Dikarya</taxon>
        <taxon>Ascomycota</taxon>
        <taxon>Pezizomycotina</taxon>
        <taxon>Eurotiomycetes</taxon>
        <taxon>Eurotiomycetidae</taxon>
        <taxon>Eurotiales</taxon>
        <taxon>Thermoascaceae</taxon>
        <taxon>Paecilomyces</taxon>
    </lineage>
</organism>
<comment type="similarity">
    <text evidence="1">Belongs to the bacterial ribosomal protein bL34 family.</text>
</comment>
<dbReference type="Pfam" id="PF00468">
    <property type="entry name" value="Ribosomal_L34"/>
    <property type="match status" value="1"/>
</dbReference>
<evidence type="ECO:0000256" key="2">
    <source>
        <dbReference type="ARBA" id="ARBA00022980"/>
    </source>
</evidence>
<dbReference type="PANTHER" id="PTHR14503">
    <property type="entry name" value="MITOCHONDRIAL RIBOSOMAL PROTEIN 34 FAMILY MEMBER"/>
    <property type="match status" value="1"/>
</dbReference>
<reference evidence="5 6" key="1">
    <citation type="journal article" date="2018" name="Front. Microbiol.">
        <title>Genomic and genetic insights into a cosmopolitan fungus, Paecilomyces variotii (Eurotiales).</title>
        <authorList>
            <person name="Urquhart A.S."/>
            <person name="Mondo S.J."/>
            <person name="Makela M.R."/>
            <person name="Hane J.K."/>
            <person name="Wiebenga A."/>
            <person name="He G."/>
            <person name="Mihaltcheva S."/>
            <person name="Pangilinan J."/>
            <person name="Lipzen A."/>
            <person name="Barry K."/>
            <person name="de Vries R.P."/>
            <person name="Grigoriev I.V."/>
            <person name="Idnurm A."/>
        </authorList>
    </citation>
    <scope>NUCLEOTIDE SEQUENCE [LARGE SCALE GENOMIC DNA]</scope>
    <source>
        <strain evidence="5 6">CBS 101075</strain>
    </source>
</reference>
<dbReference type="AlphaFoldDB" id="A0A443I2J8"/>
<keyword evidence="3" id="KW-0687">Ribonucleoprotein</keyword>
<dbReference type="NCBIfam" id="TIGR01030">
    <property type="entry name" value="rpmH_bact"/>
    <property type="match status" value="1"/>
</dbReference>
<dbReference type="InterPro" id="IPR000271">
    <property type="entry name" value="Ribosomal_bL34"/>
</dbReference>
<keyword evidence="2 5" id="KW-0689">Ribosomal protein</keyword>
<comment type="caution">
    <text evidence="5">The sequence shown here is derived from an EMBL/GenBank/DDBJ whole genome shotgun (WGS) entry which is preliminary data.</text>
</comment>
<accession>A0A443I2J8</accession>
<gene>
    <name evidence="5" type="ORF">C8Q69DRAFT_458333</name>
</gene>
<name>A0A443I2J8_BYSSP</name>
<proteinExistence type="inferred from homology"/>
<evidence type="ECO:0000313" key="5">
    <source>
        <dbReference type="EMBL" id="RWQ98278.1"/>
    </source>
</evidence>
<dbReference type="GeneID" id="39599260"/>